<dbReference type="EMBL" id="BGPR01062281">
    <property type="protein sequence ID" value="GBO37751.1"/>
    <property type="molecule type" value="Genomic_DNA"/>
</dbReference>
<evidence type="ECO:0000313" key="1">
    <source>
        <dbReference type="EMBL" id="GBO37751.1"/>
    </source>
</evidence>
<name>A0A4Y2WL34_ARAVE</name>
<keyword evidence="2" id="KW-1185">Reference proteome</keyword>
<sequence length="47" mass="5540">AAAAMIDSQNVDTDPRKEKNRWITFEPDEMSFDEERGLKIYLIEPIR</sequence>
<dbReference type="AlphaFoldDB" id="A0A4Y2WL34"/>
<dbReference type="Proteomes" id="UP000499080">
    <property type="component" value="Unassembled WGS sequence"/>
</dbReference>
<gene>
    <name evidence="1" type="ORF">AVEN_220087_1</name>
</gene>
<proteinExistence type="predicted"/>
<evidence type="ECO:0000313" key="2">
    <source>
        <dbReference type="Proteomes" id="UP000499080"/>
    </source>
</evidence>
<reference evidence="1 2" key="1">
    <citation type="journal article" date="2019" name="Sci. Rep.">
        <title>Orb-weaving spider Araneus ventricosus genome elucidates the spidroin gene catalogue.</title>
        <authorList>
            <person name="Kono N."/>
            <person name="Nakamura H."/>
            <person name="Ohtoshi R."/>
            <person name="Moran D.A.P."/>
            <person name="Shinohara A."/>
            <person name="Yoshida Y."/>
            <person name="Fujiwara M."/>
            <person name="Mori M."/>
            <person name="Tomita M."/>
            <person name="Arakawa K."/>
        </authorList>
    </citation>
    <scope>NUCLEOTIDE SEQUENCE [LARGE SCALE GENOMIC DNA]</scope>
</reference>
<comment type="caution">
    <text evidence="1">The sequence shown here is derived from an EMBL/GenBank/DDBJ whole genome shotgun (WGS) entry which is preliminary data.</text>
</comment>
<protein>
    <submittedName>
        <fullName evidence="1">Uncharacterized protein</fullName>
    </submittedName>
</protein>
<accession>A0A4Y2WL34</accession>
<organism evidence="1 2">
    <name type="scientific">Araneus ventricosus</name>
    <name type="common">Orbweaver spider</name>
    <name type="synonym">Epeira ventricosa</name>
    <dbReference type="NCBI Taxonomy" id="182803"/>
    <lineage>
        <taxon>Eukaryota</taxon>
        <taxon>Metazoa</taxon>
        <taxon>Ecdysozoa</taxon>
        <taxon>Arthropoda</taxon>
        <taxon>Chelicerata</taxon>
        <taxon>Arachnida</taxon>
        <taxon>Araneae</taxon>
        <taxon>Araneomorphae</taxon>
        <taxon>Entelegynae</taxon>
        <taxon>Araneoidea</taxon>
        <taxon>Araneidae</taxon>
        <taxon>Araneus</taxon>
    </lineage>
</organism>
<feature type="non-terminal residue" evidence="1">
    <location>
        <position position="1"/>
    </location>
</feature>